<feature type="transmembrane region" description="Helical" evidence="6">
    <location>
        <begin position="59"/>
        <end position="79"/>
    </location>
</feature>
<feature type="transmembrane region" description="Helical" evidence="6">
    <location>
        <begin position="288"/>
        <end position="310"/>
    </location>
</feature>
<proteinExistence type="predicted"/>
<dbReference type="Proteomes" id="UP000648239">
    <property type="component" value="Unassembled WGS sequence"/>
</dbReference>
<dbReference type="PANTHER" id="PTHR23519:SF1">
    <property type="entry name" value="AUTOPHAGY-RELATED PROTEIN 22"/>
    <property type="match status" value="1"/>
</dbReference>
<evidence type="ECO:0000256" key="3">
    <source>
        <dbReference type="ARBA" id="ARBA00022692"/>
    </source>
</evidence>
<feature type="transmembrane region" description="Helical" evidence="6">
    <location>
        <begin position="255"/>
        <end position="276"/>
    </location>
</feature>
<sequence length="435" mass="47323">MGGKVISLPAQSPAVRKREVFGYCMFDFANSSYTTLITTVAYALYFKQVVAGDAANGDFLWSVAKSLAMVVLILTSPIFGALADHSGRKKTFLLLTTLMTIAACASLWFVTPGAITLGIVLFVIGSVGFEGGYVFYNAFLPEVSTPKTIGRISGWSWGTGFLGGLAALVVCSPFLAAQLRDESGRLVPEAVASWRLSFVVVALFFAVFAIPAFIFLRERTVRRPMRPFGRFVSAGFRRVRSTISHLREYRNIARLTASSFFFYGAIQTIIAFSAIYARETLGMDMKELLSLMIVSNLVAVPGTLFAGYLADWIGMKRALMATLLFWFALLLFGSVITSKTLFWFMAGGVAIGMGSTQAIARSFMAQLSPPDKESEFFGFYILAGQAGAIFSLLLFGVVASFMGGQRWAVLVTAPAFLIATFLASRIRDETDQAAQ</sequence>
<feature type="transmembrane region" description="Helical" evidence="6">
    <location>
        <begin position="20"/>
        <end position="44"/>
    </location>
</feature>
<organism evidence="8 9">
    <name type="scientific">Candidatus Polarisedimenticola svalbardensis</name>
    <dbReference type="NCBI Taxonomy" id="2886004"/>
    <lineage>
        <taxon>Bacteria</taxon>
        <taxon>Pseudomonadati</taxon>
        <taxon>Acidobacteriota</taxon>
        <taxon>Candidatus Polarisedimenticolia</taxon>
        <taxon>Candidatus Polarisedimenticolales</taxon>
        <taxon>Candidatus Polarisedimenticolaceae</taxon>
        <taxon>Candidatus Polarisedimenticola</taxon>
    </lineage>
</organism>
<feature type="transmembrane region" description="Helical" evidence="6">
    <location>
        <begin position="91"/>
        <end position="109"/>
    </location>
</feature>
<dbReference type="SUPFAM" id="SSF103473">
    <property type="entry name" value="MFS general substrate transporter"/>
    <property type="match status" value="1"/>
</dbReference>
<protein>
    <submittedName>
        <fullName evidence="8">MFS transporter</fullName>
    </submittedName>
</protein>
<gene>
    <name evidence="8" type="ORF">IFK94_00275</name>
</gene>
<dbReference type="Pfam" id="PF11700">
    <property type="entry name" value="ATG22"/>
    <property type="match status" value="1"/>
</dbReference>
<dbReference type="EMBL" id="JACXWD010000001">
    <property type="protein sequence ID" value="MBD3866536.1"/>
    <property type="molecule type" value="Genomic_DNA"/>
</dbReference>
<keyword evidence="3 6" id="KW-0812">Transmembrane</keyword>
<dbReference type="PROSITE" id="PS50850">
    <property type="entry name" value="MFS"/>
    <property type="match status" value="1"/>
</dbReference>
<evidence type="ECO:0000313" key="8">
    <source>
        <dbReference type="EMBL" id="MBD3866536.1"/>
    </source>
</evidence>
<feature type="transmembrane region" description="Helical" evidence="6">
    <location>
        <begin position="407"/>
        <end position="426"/>
    </location>
</feature>
<dbReference type="GO" id="GO:0012505">
    <property type="term" value="C:endomembrane system"/>
    <property type="evidence" value="ECO:0007669"/>
    <property type="project" value="UniProtKB-SubCell"/>
</dbReference>
<comment type="subcellular location">
    <subcellularLocation>
        <location evidence="1">Endomembrane system</location>
        <topology evidence="1">Multi-pass membrane protein</topology>
    </subcellularLocation>
</comment>
<name>A0A8J6Y670_9BACT</name>
<evidence type="ECO:0000256" key="2">
    <source>
        <dbReference type="ARBA" id="ARBA00022448"/>
    </source>
</evidence>
<evidence type="ECO:0000256" key="5">
    <source>
        <dbReference type="ARBA" id="ARBA00023136"/>
    </source>
</evidence>
<reference evidence="8 9" key="1">
    <citation type="submission" date="2020-08" db="EMBL/GenBank/DDBJ databases">
        <title>Acidobacteriota in marine sediments use diverse sulfur dissimilation pathways.</title>
        <authorList>
            <person name="Wasmund K."/>
        </authorList>
    </citation>
    <scope>NUCLEOTIDE SEQUENCE [LARGE SCALE GENOMIC DNA]</scope>
    <source>
        <strain evidence="8">MAG AM4</strain>
    </source>
</reference>
<comment type="caution">
    <text evidence="8">The sequence shown here is derived from an EMBL/GenBank/DDBJ whole genome shotgun (WGS) entry which is preliminary data.</text>
</comment>
<dbReference type="GO" id="GO:0022857">
    <property type="term" value="F:transmembrane transporter activity"/>
    <property type="evidence" value="ECO:0007669"/>
    <property type="project" value="InterPro"/>
</dbReference>
<evidence type="ECO:0000256" key="6">
    <source>
        <dbReference type="SAM" id="Phobius"/>
    </source>
</evidence>
<keyword evidence="2" id="KW-0813">Transport</keyword>
<evidence type="ECO:0000256" key="1">
    <source>
        <dbReference type="ARBA" id="ARBA00004127"/>
    </source>
</evidence>
<evidence type="ECO:0000313" key="9">
    <source>
        <dbReference type="Proteomes" id="UP000648239"/>
    </source>
</evidence>
<feature type="domain" description="Major facilitator superfamily (MFS) profile" evidence="7">
    <location>
        <begin position="1"/>
        <end position="431"/>
    </location>
</feature>
<feature type="transmembrane region" description="Helical" evidence="6">
    <location>
        <begin position="376"/>
        <end position="401"/>
    </location>
</feature>
<dbReference type="InterPro" id="IPR050495">
    <property type="entry name" value="ATG22/LtaA_families"/>
</dbReference>
<evidence type="ECO:0000256" key="4">
    <source>
        <dbReference type="ARBA" id="ARBA00022989"/>
    </source>
</evidence>
<feature type="transmembrane region" description="Helical" evidence="6">
    <location>
        <begin position="317"/>
        <end position="336"/>
    </location>
</feature>
<dbReference type="InterPro" id="IPR036259">
    <property type="entry name" value="MFS_trans_sf"/>
</dbReference>
<accession>A0A8J6Y670</accession>
<dbReference type="PANTHER" id="PTHR23519">
    <property type="entry name" value="AUTOPHAGY-RELATED PROTEIN 22"/>
    <property type="match status" value="1"/>
</dbReference>
<dbReference type="Gene3D" id="1.20.1250.20">
    <property type="entry name" value="MFS general substrate transporter like domains"/>
    <property type="match status" value="2"/>
</dbReference>
<keyword evidence="5 6" id="KW-0472">Membrane</keyword>
<dbReference type="InterPro" id="IPR024671">
    <property type="entry name" value="Atg22-like"/>
</dbReference>
<dbReference type="AlphaFoldDB" id="A0A8J6Y670"/>
<feature type="transmembrane region" description="Helical" evidence="6">
    <location>
        <begin position="157"/>
        <end position="176"/>
    </location>
</feature>
<feature type="transmembrane region" description="Helical" evidence="6">
    <location>
        <begin position="115"/>
        <end position="136"/>
    </location>
</feature>
<evidence type="ECO:0000259" key="7">
    <source>
        <dbReference type="PROSITE" id="PS50850"/>
    </source>
</evidence>
<keyword evidence="4 6" id="KW-1133">Transmembrane helix</keyword>
<feature type="transmembrane region" description="Helical" evidence="6">
    <location>
        <begin position="196"/>
        <end position="216"/>
    </location>
</feature>
<dbReference type="InterPro" id="IPR020846">
    <property type="entry name" value="MFS_dom"/>
</dbReference>